<evidence type="ECO:0000313" key="2">
    <source>
        <dbReference type="EMBL" id="AUE22660.1"/>
    </source>
</evidence>
<keyword evidence="1" id="KW-0472">Membrane</keyword>
<dbReference type="EMBL" id="MG250483">
    <property type="protein sequence ID" value="AUE22660.1"/>
    <property type="molecule type" value="Genomic_DNA"/>
</dbReference>
<reference evidence="2 3" key="1">
    <citation type="submission" date="2017-10" db="EMBL/GenBank/DDBJ databases">
        <title>Antibacterial composition for extension of chilled fish shelf life and decreasing of risk of food-borne infections, bacteriophage strains for its preparation.</title>
        <authorList>
            <person name="Zulkarneev E.R."/>
            <person name="Aleshkin A.V."/>
            <person name="Rubalsky O.V."/>
            <person name="Kiseleva I.A."/>
            <person name="Rubalskii E.O."/>
            <person name="Lebedev S.N."/>
        </authorList>
    </citation>
    <scope>NUCLEOTIDE SEQUENCE [LARGE SCALE GENOMIC DNA]</scope>
</reference>
<evidence type="ECO:0000313" key="3">
    <source>
        <dbReference type="Proteomes" id="UP000240934"/>
    </source>
</evidence>
<feature type="transmembrane region" description="Helical" evidence="1">
    <location>
        <begin position="12"/>
        <end position="29"/>
    </location>
</feature>
<keyword evidence="1" id="KW-0812">Transmembrane</keyword>
<name>A0A2H4YER6_9CAUD</name>
<sequence length="119" mass="13856">MNIIEIGAKEYAIFILVLFLSSIVCRIIYVKIMNYLDRDSFLNKLPVVNKNMLKYGIQIHEQEKDFVFLGWGRTTGPMSVSQAKRFMLALGRDEELVVDYYKESSSVIKKSVDFFKETE</sequence>
<evidence type="ECO:0000256" key="1">
    <source>
        <dbReference type="SAM" id="Phobius"/>
    </source>
</evidence>
<accession>A0A2H4YER6</accession>
<proteinExistence type="predicted"/>
<keyword evidence="3" id="KW-1185">Reference proteome</keyword>
<keyword evidence="1" id="KW-1133">Transmembrane helix</keyword>
<gene>
    <name evidence="2" type="ORF">Ah1_00119</name>
</gene>
<dbReference type="Proteomes" id="UP000240934">
    <property type="component" value="Segment"/>
</dbReference>
<protein>
    <submittedName>
        <fullName evidence="2">Uncharacterized protein</fullName>
    </submittedName>
</protein>
<organism evidence="2 3">
    <name type="scientific">Aeromonas phage Ah1</name>
    <dbReference type="NCBI Taxonomy" id="2053701"/>
    <lineage>
        <taxon>Viruses</taxon>
        <taxon>Duplodnaviria</taxon>
        <taxon>Heunggongvirae</taxon>
        <taxon>Uroviricota</taxon>
        <taxon>Caudoviricetes</taxon>
        <taxon>Pantevenvirales</taxon>
        <taxon>Straboviridae</taxon>
        <taxon>Cinqassovirus</taxon>
        <taxon>Cinqassovirus ah1</taxon>
    </lineage>
</organism>